<organism evidence="8 9">
    <name type="scientific">Anaerorhabdus furcosa</name>
    <dbReference type="NCBI Taxonomy" id="118967"/>
    <lineage>
        <taxon>Bacteria</taxon>
        <taxon>Bacillati</taxon>
        <taxon>Bacillota</taxon>
        <taxon>Erysipelotrichia</taxon>
        <taxon>Erysipelotrichales</taxon>
        <taxon>Erysipelotrichaceae</taxon>
        <taxon>Anaerorhabdus</taxon>
    </lineage>
</organism>
<dbReference type="AlphaFoldDB" id="A0A1T4MN89"/>
<protein>
    <recommendedName>
        <fullName evidence="6">Tagatose-6-phosphate kinase</fullName>
        <ecNumber evidence="6">2.7.1.144</ecNumber>
    </recommendedName>
</protein>
<evidence type="ECO:0000256" key="1">
    <source>
        <dbReference type="ARBA" id="ARBA00005380"/>
    </source>
</evidence>
<evidence type="ECO:0000313" key="9">
    <source>
        <dbReference type="Proteomes" id="UP000243297"/>
    </source>
</evidence>
<dbReference type="GO" id="GO:0044281">
    <property type="term" value="P:small molecule metabolic process"/>
    <property type="evidence" value="ECO:0007669"/>
    <property type="project" value="UniProtKB-ARBA"/>
</dbReference>
<dbReference type="PIRSF" id="PIRSF000535">
    <property type="entry name" value="1PFK/6PFK/LacC"/>
    <property type="match status" value="1"/>
</dbReference>
<dbReference type="InterPro" id="IPR011611">
    <property type="entry name" value="PfkB_dom"/>
</dbReference>
<keyword evidence="4 8" id="KW-0418">Kinase</keyword>
<evidence type="ECO:0000313" key="8">
    <source>
        <dbReference type="EMBL" id="SJZ68413.1"/>
    </source>
</evidence>
<keyword evidence="6" id="KW-0423">Lactose metabolism</keyword>
<proteinExistence type="inferred from homology"/>
<name>A0A1T4MN89_9FIRM</name>
<comment type="similarity">
    <text evidence="1">Belongs to the carbohydrate kinase pfkB family.</text>
</comment>
<dbReference type="Gene3D" id="3.40.1190.20">
    <property type="match status" value="1"/>
</dbReference>
<gene>
    <name evidence="8" type="ORF">SAMN02745191_1326</name>
</gene>
<keyword evidence="9" id="KW-1185">Reference proteome</keyword>
<keyword evidence="3 6" id="KW-0547">Nucleotide-binding</keyword>
<dbReference type="GO" id="GO:0005829">
    <property type="term" value="C:cytosol"/>
    <property type="evidence" value="ECO:0007669"/>
    <property type="project" value="TreeGrafter"/>
</dbReference>
<evidence type="ECO:0000256" key="4">
    <source>
        <dbReference type="ARBA" id="ARBA00022777"/>
    </source>
</evidence>
<dbReference type="FunFam" id="3.40.1190.20:FF:000001">
    <property type="entry name" value="Phosphofructokinase"/>
    <property type="match status" value="1"/>
</dbReference>
<dbReference type="PROSITE" id="PS00584">
    <property type="entry name" value="PFKB_KINASES_2"/>
    <property type="match status" value="1"/>
</dbReference>
<dbReference type="SUPFAM" id="SSF53613">
    <property type="entry name" value="Ribokinase-like"/>
    <property type="match status" value="1"/>
</dbReference>
<dbReference type="EC" id="2.7.1.144" evidence="6"/>
<sequence length="308" mass="32971">MIHTVTLNPSLDKTAECASLEKGMLNRIEVVSYDIGGKGINVSKTVRALNGVSTAYTILGGAVGTTIKEVMESRYIPLFSSTVEENTRINLKLIDKKGHLTEFNEKGPKVEKKNVIEIMNALKANVKPMDVVVLSGSLPNGIADNAYEKMIVEMKKLGAYVILDASGEALKQGVKSIPTIIKPNKKELCDLCGVESLTNTECIEKAKELVRKGIVLVVVSLGKEGAIYATKDVVYQAMPIHVEIKSPVGAGDALVGGIAYGYDQKYTLEEIIKVSMAAATGAVTTNGTKPADSKSVKSLMKGVVLKKK</sequence>
<dbReference type="EMBL" id="FUWY01000003">
    <property type="protein sequence ID" value="SJZ68413.1"/>
    <property type="molecule type" value="Genomic_DNA"/>
</dbReference>
<dbReference type="PANTHER" id="PTHR46566:SF2">
    <property type="entry name" value="ATP-DEPENDENT 6-PHOSPHOFRUCTOKINASE ISOZYME 2"/>
    <property type="match status" value="1"/>
</dbReference>
<dbReference type="InterPro" id="IPR029056">
    <property type="entry name" value="Ribokinase-like"/>
</dbReference>
<evidence type="ECO:0000256" key="6">
    <source>
        <dbReference type="PIRNR" id="PIRNR000535"/>
    </source>
</evidence>
<comment type="catalytic activity">
    <reaction evidence="6">
        <text>D-tagatofuranose 6-phosphate + ATP = D-tagatofuranose 1,6-bisphosphate + ADP + H(+)</text>
        <dbReference type="Rhea" id="RHEA:12420"/>
        <dbReference type="ChEBI" id="CHEBI:15378"/>
        <dbReference type="ChEBI" id="CHEBI:30616"/>
        <dbReference type="ChEBI" id="CHEBI:58694"/>
        <dbReference type="ChEBI" id="CHEBI:58695"/>
        <dbReference type="ChEBI" id="CHEBI:456216"/>
        <dbReference type="EC" id="2.7.1.144"/>
    </reaction>
</comment>
<dbReference type="RefSeq" id="WP_078711733.1">
    <property type="nucleotide sequence ID" value="NZ_FUWY01000003.1"/>
</dbReference>
<dbReference type="GO" id="GO:0005988">
    <property type="term" value="P:lactose metabolic process"/>
    <property type="evidence" value="ECO:0007669"/>
    <property type="project" value="UniProtKB-KW"/>
</dbReference>
<dbReference type="GO" id="GO:0005524">
    <property type="term" value="F:ATP binding"/>
    <property type="evidence" value="ECO:0007669"/>
    <property type="project" value="UniProtKB-KW"/>
</dbReference>
<keyword evidence="2 6" id="KW-0808">Transferase</keyword>
<accession>A0A1T4MN89</accession>
<dbReference type="GO" id="GO:0008443">
    <property type="term" value="F:phosphofructokinase activity"/>
    <property type="evidence" value="ECO:0007669"/>
    <property type="project" value="TreeGrafter"/>
</dbReference>
<feature type="domain" description="Carbohydrate kinase PfkB" evidence="7">
    <location>
        <begin position="8"/>
        <end position="289"/>
    </location>
</feature>
<dbReference type="GO" id="GO:2001059">
    <property type="term" value="P:D-tagatose 6-phosphate catabolic process"/>
    <property type="evidence" value="ECO:0007669"/>
    <property type="project" value="UniProtKB-UniPathway"/>
</dbReference>
<dbReference type="UniPathway" id="UPA00704">
    <property type="reaction ID" value="UER00715"/>
</dbReference>
<dbReference type="OrthoDB" id="9801219at2"/>
<dbReference type="NCBIfam" id="TIGR03168">
    <property type="entry name" value="1-PFK"/>
    <property type="match status" value="1"/>
</dbReference>
<comment type="pathway">
    <text evidence="6">Carbohydrate metabolism; D-tagatose 6-phosphate degradation; D-glyceraldehyde 3-phosphate and glycerone phosphate from D-tagatose 6-phosphate: step 1/2.</text>
</comment>
<dbReference type="GO" id="GO:0016052">
    <property type="term" value="P:carbohydrate catabolic process"/>
    <property type="evidence" value="ECO:0007669"/>
    <property type="project" value="UniProtKB-ARBA"/>
</dbReference>
<dbReference type="InterPro" id="IPR017583">
    <property type="entry name" value="Tagatose/fructose_Pkinase"/>
</dbReference>
<dbReference type="STRING" id="118967.SAMN02745191_1326"/>
<evidence type="ECO:0000256" key="5">
    <source>
        <dbReference type="ARBA" id="ARBA00022840"/>
    </source>
</evidence>
<dbReference type="CDD" id="cd01164">
    <property type="entry name" value="FruK_PfkB_like"/>
    <property type="match status" value="1"/>
</dbReference>
<reference evidence="9" key="1">
    <citation type="submission" date="2017-02" db="EMBL/GenBank/DDBJ databases">
        <authorList>
            <person name="Varghese N."/>
            <person name="Submissions S."/>
        </authorList>
    </citation>
    <scope>NUCLEOTIDE SEQUENCE [LARGE SCALE GENOMIC DNA]</scope>
    <source>
        <strain evidence="9">ATCC 25662</strain>
    </source>
</reference>
<dbReference type="Proteomes" id="UP000243297">
    <property type="component" value="Unassembled WGS sequence"/>
</dbReference>
<keyword evidence="5 6" id="KW-0067">ATP-binding</keyword>
<evidence type="ECO:0000259" key="7">
    <source>
        <dbReference type="Pfam" id="PF00294"/>
    </source>
</evidence>
<dbReference type="InterPro" id="IPR002173">
    <property type="entry name" value="Carboh/pur_kinase_PfkB_CS"/>
</dbReference>
<evidence type="ECO:0000256" key="3">
    <source>
        <dbReference type="ARBA" id="ARBA00022741"/>
    </source>
</evidence>
<evidence type="ECO:0000256" key="2">
    <source>
        <dbReference type="ARBA" id="ARBA00022679"/>
    </source>
</evidence>
<dbReference type="Pfam" id="PF00294">
    <property type="entry name" value="PfkB"/>
    <property type="match status" value="1"/>
</dbReference>
<dbReference type="PANTHER" id="PTHR46566">
    <property type="entry name" value="1-PHOSPHOFRUCTOKINASE-RELATED"/>
    <property type="match status" value="1"/>
</dbReference>
<comment type="similarity">
    <text evidence="6">Belongs to the carbohydrate kinase PfkB family. LacC subfamily.</text>
</comment>
<dbReference type="GO" id="GO:0009024">
    <property type="term" value="F:tagatose-6-phosphate kinase activity"/>
    <property type="evidence" value="ECO:0007669"/>
    <property type="project" value="UniProtKB-EC"/>
</dbReference>